<dbReference type="PANTHER" id="PTHR14969:SF13">
    <property type="entry name" value="AT30094P"/>
    <property type="match status" value="1"/>
</dbReference>
<feature type="transmembrane region" description="Helical" evidence="1">
    <location>
        <begin position="106"/>
        <end position="126"/>
    </location>
</feature>
<reference evidence="3 4" key="1">
    <citation type="journal article" date="2016" name="Int. J. Syst. Evol. Microbiol.">
        <title>Tessaracoccus flavus sp. nov., isolated from the drainage system of a lindane-producing factory.</title>
        <authorList>
            <person name="Kumari R."/>
            <person name="Singh P."/>
            <person name="Schumann P."/>
            <person name="Lal R."/>
        </authorList>
    </citation>
    <scope>NUCLEOTIDE SEQUENCE [LARGE SCALE GENOMIC DNA]</scope>
    <source>
        <strain evidence="3 4">RP1T</strain>
    </source>
</reference>
<protein>
    <recommendedName>
        <fullName evidence="2">Phosphatidic acid phosphatase type 2/haloperoxidase domain-containing protein</fullName>
    </recommendedName>
</protein>
<feature type="transmembrane region" description="Helical" evidence="1">
    <location>
        <begin position="146"/>
        <end position="166"/>
    </location>
</feature>
<proteinExistence type="predicted"/>
<keyword evidence="1" id="KW-1133">Transmembrane helix</keyword>
<keyword evidence="1" id="KW-0472">Membrane</keyword>
<dbReference type="InterPro" id="IPR036938">
    <property type="entry name" value="PAP2/HPO_sf"/>
</dbReference>
<feature type="transmembrane region" description="Helical" evidence="1">
    <location>
        <begin position="175"/>
        <end position="198"/>
    </location>
</feature>
<evidence type="ECO:0000256" key="1">
    <source>
        <dbReference type="SAM" id="Phobius"/>
    </source>
</evidence>
<dbReference type="KEGG" id="tfl:RPIT_01285"/>
<feature type="transmembrane region" description="Helical" evidence="1">
    <location>
        <begin position="12"/>
        <end position="36"/>
    </location>
</feature>
<dbReference type="Pfam" id="PF01569">
    <property type="entry name" value="PAP2"/>
    <property type="match status" value="1"/>
</dbReference>
<dbReference type="PANTHER" id="PTHR14969">
    <property type="entry name" value="SPHINGOSINE-1-PHOSPHATE PHOSPHOHYDROLASE"/>
    <property type="match status" value="1"/>
</dbReference>
<keyword evidence="4" id="KW-1185">Reference proteome</keyword>
<dbReference type="RefSeq" id="WP_162274458.1">
    <property type="nucleotide sequence ID" value="NZ_CP019605.1"/>
</dbReference>
<gene>
    <name evidence="3" type="ORF">RPIT_01285</name>
</gene>
<dbReference type="SUPFAM" id="SSF48317">
    <property type="entry name" value="Acid phosphatase/Vanadium-dependent haloperoxidase"/>
    <property type="match status" value="1"/>
</dbReference>
<dbReference type="SMART" id="SM00014">
    <property type="entry name" value="acidPPc"/>
    <property type="match status" value="1"/>
</dbReference>
<name>A0A1Q2CBY2_9ACTN</name>
<evidence type="ECO:0000259" key="2">
    <source>
        <dbReference type="SMART" id="SM00014"/>
    </source>
</evidence>
<sequence length="254" mass="27842">MDLEQMTPKTKRSAWLVLGIALAIALGAALLFVQLFGEVAESVADSEGVAAWDRGILDWAVASRDTWPTGLISWYSNTGGPIWQPIVTVAVVATLAWRWKDITPVVLTAIATGGSVLMTVVGKNVYGRARPPLELAVPPHESSFSFPSGHTLNATVIVGILAYLLIRHFWDRSRWVVALIVAVALVYAITMGLTRVYLGHHWFTDVLGGWALGLAWVSAIVAVHRVWRTVRRREEHAPIEEERARPQIGEPAAD</sequence>
<evidence type="ECO:0000313" key="4">
    <source>
        <dbReference type="Proteomes" id="UP000188324"/>
    </source>
</evidence>
<feature type="transmembrane region" description="Helical" evidence="1">
    <location>
        <begin position="210"/>
        <end position="227"/>
    </location>
</feature>
<dbReference type="EMBL" id="CP019605">
    <property type="protein sequence ID" value="AQP43618.1"/>
    <property type="molecule type" value="Genomic_DNA"/>
</dbReference>
<dbReference type="AlphaFoldDB" id="A0A1Q2CBY2"/>
<evidence type="ECO:0000313" key="3">
    <source>
        <dbReference type="EMBL" id="AQP43618.1"/>
    </source>
</evidence>
<dbReference type="Gene3D" id="1.20.144.10">
    <property type="entry name" value="Phosphatidic acid phosphatase type 2/haloperoxidase"/>
    <property type="match status" value="2"/>
</dbReference>
<accession>A0A1Q2CBY2</accession>
<feature type="domain" description="Phosphatidic acid phosphatase type 2/haloperoxidase" evidence="2">
    <location>
        <begin position="105"/>
        <end position="221"/>
    </location>
</feature>
<dbReference type="STRING" id="1610493.RPIT_01285"/>
<dbReference type="CDD" id="cd03392">
    <property type="entry name" value="PAP2_like_2"/>
    <property type="match status" value="1"/>
</dbReference>
<keyword evidence="1" id="KW-0812">Transmembrane</keyword>
<organism evidence="3 4">
    <name type="scientific">Tessaracoccus flavus</name>
    <dbReference type="NCBI Taxonomy" id="1610493"/>
    <lineage>
        <taxon>Bacteria</taxon>
        <taxon>Bacillati</taxon>
        <taxon>Actinomycetota</taxon>
        <taxon>Actinomycetes</taxon>
        <taxon>Propionibacteriales</taxon>
        <taxon>Propionibacteriaceae</taxon>
        <taxon>Tessaracoccus</taxon>
    </lineage>
</organism>
<feature type="transmembrane region" description="Helical" evidence="1">
    <location>
        <begin position="82"/>
        <end position="99"/>
    </location>
</feature>
<dbReference type="InterPro" id="IPR000326">
    <property type="entry name" value="PAP2/HPO"/>
</dbReference>
<dbReference type="Proteomes" id="UP000188324">
    <property type="component" value="Chromosome"/>
</dbReference>